<gene>
    <name evidence="1" type="ORF">BECKLFY1418C_GA0070996_102811</name>
</gene>
<evidence type="ECO:0000313" key="1">
    <source>
        <dbReference type="EMBL" id="VFK17007.1"/>
    </source>
</evidence>
<organism evidence="1">
    <name type="scientific">Candidatus Kentrum sp. LFY</name>
    <dbReference type="NCBI Taxonomy" id="2126342"/>
    <lineage>
        <taxon>Bacteria</taxon>
        <taxon>Pseudomonadati</taxon>
        <taxon>Pseudomonadota</taxon>
        <taxon>Gammaproteobacteria</taxon>
        <taxon>Candidatus Kentrum</taxon>
    </lineage>
</organism>
<name>A0A450WJ04_9GAMM</name>
<dbReference type="EMBL" id="CAADFN010000028">
    <property type="protein sequence ID" value="VFK17007.1"/>
    <property type="molecule type" value="Genomic_DNA"/>
</dbReference>
<protein>
    <submittedName>
        <fullName evidence="1">Uncharacterized protein</fullName>
    </submittedName>
</protein>
<sequence>MNQDLFRVGEFYTVPVASHYPHLPVFSKHGDETDGSIMEGRIYPEVSEKQRRENRCVCQDSPRFNLGAKRQYVQVSQNEIH</sequence>
<reference evidence="1" key="1">
    <citation type="submission" date="2019-02" db="EMBL/GenBank/DDBJ databases">
        <authorList>
            <person name="Gruber-Vodicka R. H."/>
            <person name="Seah K. B. B."/>
        </authorList>
    </citation>
    <scope>NUCLEOTIDE SEQUENCE</scope>
    <source>
        <strain evidence="1">BECK_BY7</strain>
    </source>
</reference>
<accession>A0A450WJ04</accession>
<dbReference type="AlphaFoldDB" id="A0A450WJ04"/>
<proteinExistence type="predicted"/>